<reference evidence="4" key="1">
    <citation type="submission" date="2017-03" db="EMBL/GenBank/DDBJ databases">
        <title>Phytopthora megakarya and P. palmivora, two closely related causual agents of cacao black pod achieved similar genome size and gene model numbers by different mechanisms.</title>
        <authorList>
            <person name="Ali S."/>
            <person name="Shao J."/>
            <person name="Larry D.J."/>
            <person name="Kronmiller B."/>
            <person name="Shen D."/>
            <person name="Strem M.D."/>
            <person name="Melnick R.L."/>
            <person name="Guiltinan M.J."/>
            <person name="Tyler B.M."/>
            <person name="Meinhardt L.W."/>
            <person name="Bailey B.A."/>
        </authorList>
    </citation>
    <scope>NUCLEOTIDE SEQUENCE [LARGE SCALE GENOMIC DNA]</scope>
    <source>
        <strain evidence="4">zdho120</strain>
    </source>
</reference>
<evidence type="ECO:0000256" key="1">
    <source>
        <dbReference type="SAM" id="Coils"/>
    </source>
</evidence>
<organism evidence="3 4">
    <name type="scientific">Phytophthora megakarya</name>
    <dbReference type="NCBI Taxonomy" id="4795"/>
    <lineage>
        <taxon>Eukaryota</taxon>
        <taxon>Sar</taxon>
        <taxon>Stramenopiles</taxon>
        <taxon>Oomycota</taxon>
        <taxon>Peronosporomycetes</taxon>
        <taxon>Peronosporales</taxon>
        <taxon>Peronosporaceae</taxon>
        <taxon>Phytophthora</taxon>
    </lineage>
</organism>
<proteinExistence type="predicted"/>
<feature type="compositionally biased region" description="Basic and acidic residues" evidence="2">
    <location>
        <begin position="91"/>
        <end position="102"/>
    </location>
</feature>
<gene>
    <name evidence="3" type="ORF">PHMEG_0005116</name>
</gene>
<accession>A0A225WTN0</accession>
<comment type="caution">
    <text evidence="3">The sequence shown here is derived from an EMBL/GenBank/DDBJ whole genome shotgun (WGS) entry which is preliminary data.</text>
</comment>
<sequence length="211" mass="24010">MNADGELSDKEWRQMRRQMSKLDFEPVPETPALLPRSLYGENEEDLVSTSDEGENSDTSHEPTCHCSPKHRSGELPSTSIAVSPLITRRFRPPEHSRPPEKQFELNDTEIAAIDAQMAAAQETTRQSIMRAFVALKAKKTRSEALERMKLSAAHTSDVKILQDNVEKLKEQVAQAEAQREQRDLLLDRFSLLTAKKYRLNVSFLLHCLCYS</sequence>
<dbReference type="OrthoDB" id="68908at2759"/>
<evidence type="ECO:0000313" key="4">
    <source>
        <dbReference type="Proteomes" id="UP000198211"/>
    </source>
</evidence>
<keyword evidence="1" id="KW-0175">Coiled coil</keyword>
<dbReference type="EMBL" id="NBNE01000321">
    <property type="protein sequence ID" value="OWZ20468.1"/>
    <property type="molecule type" value="Genomic_DNA"/>
</dbReference>
<feature type="compositionally biased region" description="Basic and acidic residues" evidence="2">
    <location>
        <begin position="7"/>
        <end position="24"/>
    </location>
</feature>
<name>A0A225WTN0_9STRA</name>
<keyword evidence="4" id="KW-1185">Reference proteome</keyword>
<evidence type="ECO:0000256" key="2">
    <source>
        <dbReference type="SAM" id="MobiDB-lite"/>
    </source>
</evidence>
<protein>
    <submittedName>
        <fullName evidence="3">Uncharacterized protein</fullName>
    </submittedName>
</protein>
<feature type="compositionally biased region" description="Acidic residues" evidence="2">
    <location>
        <begin position="41"/>
        <end position="55"/>
    </location>
</feature>
<evidence type="ECO:0000313" key="3">
    <source>
        <dbReference type="EMBL" id="OWZ20468.1"/>
    </source>
</evidence>
<feature type="region of interest" description="Disordered" evidence="2">
    <location>
        <begin position="1"/>
        <end position="102"/>
    </location>
</feature>
<dbReference type="AlphaFoldDB" id="A0A225WTN0"/>
<dbReference type="Proteomes" id="UP000198211">
    <property type="component" value="Unassembled WGS sequence"/>
</dbReference>
<feature type="coiled-coil region" evidence="1">
    <location>
        <begin position="151"/>
        <end position="188"/>
    </location>
</feature>